<dbReference type="EMBL" id="ACCJ01000452">
    <property type="protein sequence ID" value="EEG52356.1"/>
    <property type="molecule type" value="Genomic_DNA"/>
</dbReference>
<dbReference type="Proteomes" id="UP000004756">
    <property type="component" value="Unassembled WGS sequence"/>
</dbReference>
<dbReference type="AlphaFoldDB" id="C0D8E2"/>
<name>C0D8E2_9FIRM</name>
<protein>
    <submittedName>
        <fullName evidence="1">Uncharacterized protein</fullName>
    </submittedName>
</protein>
<accession>C0D8E2</accession>
<sequence>MIGHAREIPSKEENVHVLERESFYRKREIKTDERQGQNLVHLGIL</sequence>
<reference evidence="1 2" key="1">
    <citation type="submission" date="2009-01" db="EMBL/GenBank/DDBJ databases">
        <authorList>
            <person name="Fulton L."/>
            <person name="Clifton S."/>
            <person name="Fulton B."/>
            <person name="Xu J."/>
            <person name="Minx P."/>
            <person name="Pepin K.H."/>
            <person name="Johnson M."/>
            <person name="Bhonagiri V."/>
            <person name="Nash W.E."/>
            <person name="Mardis E.R."/>
            <person name="Wilson R.K."/>
        </authorList>
    </citation>
    <scope>NUCLEOTIDE SEQUENCE [LARGE SCALE GENOMIC DNA]</scope>
    <source>
        <strain evidence="1 2">DSM 15981</strain>
    </source>
</reference>
<reference evidence="1 2" key="2">
    <citation type="submission" date="2009-02" db="EMBL/GenBank/DDBJ databases">
        <title>Draft genome sequence of Clostridium asparagiforme (DSM 15981).</title>
        <authorList>
            <person name="Sudarsanam P."/>
            <person name="Ley R."/>
            <person name="Guruge J."/>
            <person name="Turnbaugh P.J."/>
            <person name="Mahowald M."/>
            <person name="Liep D."/>
            <person name="Gordon J."/>
        </authorList>
    </citation>
    <scope>NUCLEOTIDE SEQUENCE [LARGE SCALE GENOMIC DNA]</scope>
    <source>
        <strain evidence="1 2">DSM 15981</strain>
    </source>
</reference>
<proteinExistence type="predicted"/>
<dbReference type="HOGENOM" id="CLU_3197896_0_0_9"/>
<keyword evidence="2" id="KW-1185">Reference proteome</keyword>
<comment type="caution">
    <text evidence="1">The sequence shown here is derived from an EMBL/GenBank/DDBJ whole genome shotgun (WGS) entry which is preliminary data.</text>
</comment>
<organism evidence="1 2">
    <name type="scientific">[Clostridium] asparagiforme DSM 15981</name>
    <dbReference type="NCBI Taxonomy" id="518636"/>
    <lineage>
        <taxon>Bacteria</taxon>
        <taxon>Bacillati</taxon>
        <taxon>Bacillota</taxon>
        <taxon>Clostridia</taxon>
        <taxon>Lachnospirales</taxon>
        <taxon>Lachnospiraceae</taxon>
        <taxon>Enterocloster</taxon>
    </lineage>
</organism>
<evidence type="ECO:0000313" key="2">
    <source>
        <dbReference type="Proteomes" id="UP000004756"/>
    </source>
</evidence>
<evidence type="ECO:0000313" key="1">
    <source>
        <dbReference type="EMBL" id="EEG52356.1"/>
    </source>
</evidence>
<gene>
    <name evidence="1" type="ORF">CLOSTASPAR_05539</name>
</gene>